<protein>
    <submittedName>
        <fullName evidence="1">Uncharacterized protein</fullName>
    </submittedName>
</protein>
<dbReference type="KEGG" id="xcv:XCV0499"/>
<evidence type="ECO:0000313" key="1">
    <source>
        <dbReference type="EMBL" id="CAJ22130.1"/>
    </source>
</evidence>
<dbReference type="HOGENOM" id="CLU_108946_0_0_6"/>
<accession>Q3BYD3</accession>
<name>Q3BYD3_XANE5</name>
<evidence type="ECO:0000313" key="2">
    <source>
        <dbReference type="Proteomes" id="UP000007069"/>
    </source>
</evidence>
<dbReference type="AlphaFoldDB" id="Q3BYD3"/>
<reference evidence="1 2" key="1">
    <citation type="journal article" date="2005" name="J. Bacteriol.">
        <title>Insights into genome plasticity and pathogenicity of the plant pathogenic Bacterium Xanthomonas campestris pv. vesicatoria revealed by the complete genome sequence.</title>
        <authorList>
            <person name="Thieme F."/>
            <person name="Koebnik R."/>
            <person name="Bekel T."/>
            <person name="Berger C."/>
            <person name="Boch J."/>
            <person name="Buettner D."/>
            <person name="Caldana C."/>
            <person name="Gaigalat L."/>
            <person name="Goesmann A."/>
            <person name="Kay S."/>
            <person name="Kirchner O."/>
            <person name="Lanz C."/>
            <person name="Linke B."/>
            <person name="McHardy A.C."/>
            <person name="Meyer F."/>
            <person name="Mittenhuber G."/>
            <person name="Nies D.H."/>
            <person name="Niesbach-Kloesgen U."/>
            <person name="Patschkowski T."/>
            <person name="Rueckert C."/>
            <person name="Rupp O."/>
            <person name="Schneicker S."/>
            <person name="Schuster S.C."/>
            <person name="Vorhoelter F.J."/>
            <person name="Weber E."/>
            <person name="Puehler A."/>
            <person name="Bonas U."/>
            <person name="Bartels D."/>
            <person name="Kaiser O."/>
        </authorList>
    </citation>
    <scope>NUCLEOTIDE SEQUENCE [LARGE SCALE GENOMIC DNA]</scope>
    <source>
        <strain evidence="1 2">85-10</strain>
    </source>
</reference>
<dbReference type="Proteomes" id="UP000007069">
    <property type="component" value="Chromosome"/>
</dbReference>
<dbReference type="EMBL" id="AM039952">
    <property type="protein sequence ID" value="CAJ22130.1"/>
    <property type="molecule type" value="Genomic_DNA"/>
</dbReference>
<sequence length="248" mass="25296">MTAIAHTRPPVSPPRPLRWCVLLPSKAAMTMSSHLCRVLPALRSALIPGLALALSACTPGESAPHAVPSSAPVAPAKNNAPAALQVNARLAALIQAAGATCTDATGCTAGNVDTRDFYDVEFLPDCGDKGFFAGVAQANGADLLDAVPVTGSSATATANLAQGQLVCVQAIGRAGQNPRYYYVAAIPADTIAKCKNNALCKTYGDRPIKQIKPESSESCHAAAPGQSTGNCAQGWVGADALEVFSNGI</sequence>
<proteinExistence type="predicted"/>
<organism evidence="2">
    <name type="scientific">Xanthomonas euvesicatoria pv. vesicatoria (strain 85-10)</name>
    <name type="common">Xanthomonas campestris pv. vesicatoria</name>
    <dbReference type="NCBI Taxonomy" id="316273"/>
    <lineage>
        <taxon>Bacteria</taxon>
        <taxon>Pseudomonadati</taxon>
        <taxon>Pseudomonadota</taxon>
        <taxon>Gammaproteobacteria</taxon>
        <taxon>Lysobacterales</taxon>
        <taxon>Lysobacteraceae</taxon>
        <taxon>Xanthomonas</taxon>
    </lineage>
</organism>
<gene>
    <name evidence="1" type="ordered locus">XCV0499</name>
</gene>
<dbReference type="eggNOG" id="ENOG502ZV7I">
    <property type="taxonomic scope" value="Bacteria"/>
</dbReference>